<dbReference type="InParanoid" id="B2A504"/>
<dbReference type="InterPro" id="IPR010994">
    <property type="entry name" value="RuvA_2-like"/>
</dbReference>
<organism evidence="1 2">
    <name type="scientific">Natranaerobius thermophilus (strain ATCC BAA-1301 / DSM 18059 / JW/NM-WN-LF)</name>
    <dbReference type="NCBI Taxonomy" id="457570"/>
    <lineage>
        <taxon>Bacteria</taxon>
        <taxon>Bacillati</taxon>
        <taxon>Bacillota</taxon>
        <taxon>Clostridia</taxon>
        <taxon>Natranaerobiales</taxon>
        <taxon>Natranaerobiaceae</taxon>
        <taxon>Natranaerobius</taxon>
    </lineage>
</organism>
<dbReference type="KEGG" id="nth:Nther_1672"/>
<dbReference type="FunCoup" id="B2A504">
    <property type="interactions" value="10"/>
</dbReference>
<dbReference type="HOGENOM" id="CLU_060249_0_0_9"/>
<keyword evidence="2" id="KW-1185">Reference proteome</keyword>
<dbReference type="eggNOG" id="COG1379">
    <property type="taxonomic scope" value="Bacteria"/>
</dbReference>
<dbReference type="SUPFAM" id="SSF89550">
    <property type="entry name" value="PHP domain-like"/>
    <property type="match status" value="1"/>
</dbReference>
<reference evidence="1 2" key="1">
    <citation type="submission" date="2008-04" db="EMBL/GenBank/DDBJ databases">
        <title>Complete sequence of chromosome of Natranaerobius thermophilus JW/NM-WN-LF.</title>
        <authorList>
            <consortium name="US DOE Joint Genome Institute"/>
            <person name="Copeland A."/>
            <person name="Lucas S."/>
            <person name="Lapidus A."/>
            <person name="Glavina del Rio T."/>
            <person name="Dalin E."/>
            <person name="Tice H."/>
            <person name="Bruce D."/>
            <person name="Goodwin L."/>
            <person name="Pitluck S."/>
            <person name="Chertkov O."/>
            <person name="Brettin T."/>
            <person name="Detter J.C."/>
            <person name="Han C."/>
            <person name="Kuske C.R."/>
            <person name="Schmutz J."/>
            <person name="Larimer F."/>
            <person name="Land M."/>
            <person name="Hauser L."/>
            <person name="Kyrpides N."/>
            <person name="Lykidis A."/>
            <person name="Mesbah N.M."/>
            <person name="Wiegel J."/>
        </authorList>
    </citation>
    <scope>NUCLEOTIDE SEQUENCE [LARGE SCALE GENOMIC DNA]</scope>
    <source>
        <strain evidence="2">ATCC BAA-1301 / DSM 18059 / JW/NM-WN-LF</strain>
    </source>
</reference>
<dbReference type="SUPFAM" id="SSF47781">
    <property type="entry name" value="RuvA domain 2-like"/>
    <property type="match status" value="1"/>
</dbReference>
<reference evidence="1 2" key="2">
    <citation type="journal article" date="2011" name="J. Bacteriol.">
        <title>Complete genome sequence of the anaerobic, halophilic alkalithermophile Natranaerobius thermophilus JW/NM-WN-LF.</title>
        <authorList>
            <person name="Zhao B."/>
            <person name="Mesbah N.M."/>
            <person name="Dalin E."/>
            <person name="Goodwin L."/>
            <person name="Nolan M."/>
            <person name="Pitluck S."/>
            <person name="Chertkov O."/>
            <person name="Brettin T.S."/>
            <person name="Han J."/>
            <person name="Larimer F.W."/>
            <person name="Land M.L."/>
            <person name="Hauser L."/>
            <person name="Kyrpides N."/>
            <person name="Wiegel J."/>
        </authorList>
    </citation>
    <scope>NUCLEOTIDE SEQUENCE [LARGE SCALE GENOMIC DNA]</scope>
    <source>
        <strain evidence="2">ATCC BAA-1301 / DSM 18059 / JW/NM-WN-LF</strain>
    </source>
</reference>
<sequence length="397" mass="43844">MTKYFTDLHIHVGQAKGLPVKITASNKMTVYNILDYSYNVKGLDIVGIVDCASPPVISELEKLISKGELWELDDGGLLYRNGMLLILGCEVEIPVGAGRSHFLAYFPDLTALKNFSNWASKNLSNVQLSSQCLKSDLESFVKIVQSLDGIFMPAHAFTPFKSLLGSSINNLNELNTSNSDLANINITAVELGLSADKYLADQIPSLKGIKYITNSDAHSLNKIAREYNLIRLEELSFKSLIKQLSGSSNNIENFGLHPQLGKYYRSFCLECETNNGFEVPPVTKCQFCSSSRIVTGVLDRIAQLSGRKDMDSNKHPHKKQGNYTYQVPLEDVPGIGNKTYKKLIRQLGPEIKIIHDSTESELGQVVSARIIKKIFQIRNGNISLTPGGGGHYGRVKA</sequence>
<proteinExistence type="predicted"/>
<gene>
    <name evidence="1" type="ordered locus">Nther_1672</name>
</gene>
<dbReference type="OrthoDB" id="9810135at2"/>
<dbReference type="PANTHER" id="PTHR40084:SF1">
    <property type="entry name" value="PHOSPHOTRANSFERASE"/>
    <property type="match status" value="1"/>
</dbReference>
<dbReference type="PANTHER" id="PTHR40084">
    <property type="entry name" value="PHOSPHOHYDROLASE, PHP FAMILY"/>
    <property type="match status" value="1"/>
</dbReference>
<dbReference type="EMBL" id="CP001034">
    <property type="protein sequence ID" value="ACB85246.1"/>
    <property type="molecule type" value="Genomic_DNA"/>
</dbReference>
<evidence type="ECO:0000313" key="1">
    <source>
        <dbReference type="EMBL" id="ACB85246.1"/>
    </source>
</evidence>
<name>B2A504_NATTJ</name>
<protein>
    <recommendedName>
        <fullName evidence="3">TIGR00375 family protein</fullName>
    </recommendedName>
</protein>
<accession>B2A504</accession>
<dbReference type="InterPro" id="IPR016195">
    <property type="entry name" value="Pol/histidinol_Pase-like"/>
</dbReference>
<dbReference type="STRING" id="457570.Nther_1672"/>
<dbReference type="CDD" id="cd19067">
    <property type="entry name" value="PfuEndoQ-like"/>
    <property type="match status" value="1"/>
</dbReference>
<dbReference type="Gene3D" id="3.20.20.140">
    <property type="entry name" value="Metal-dependent hydrolases"/>
    <property type="match status" value="1"/>
</dbReference>
<dbReference type="RefSeq" id="WP_012448114.1">
    <property type="nucleotide sequence ID" value="NC_010718.1"/>
</dbReference>
<dbReference type="Proteomes" id="UP000001683">
    <property type="component" value="Chromosome"/>
</dbReference>
<dbReference type="AlphaFoldDB" id="B2A504"/>
<evidence type="ECO:0000313" key="2">
    <source>
        <dbReference type="Proteomes" id="UP000001683"/>
    </source>
</evidence>
<evidence type="ECO:0008006" key="3">
    <source>
        <dbReference type="Google" id="ProtNLM"/>
    </source>
</evidence>